<feature type="non-terminal residue" evidence="2">
    <location>
        <position position="1"/>
    </location>
</feature>
<dbReference type="AlphaFoldDB" id="A0AAN5CE52"/>
<sequence>LSQEIEGKFCIEQKISHLPPVLSIQIRRFRYSKNNKMPEKVCTRVNFPLILDVSDICLQETQITATTEYDTDGFA</sequence>
<dbReference type="EMBL" id="BTRK01000003">
    <property type="protein sequence ID" value="GMR40277.1"/>
    <property type="molecule type" value="Genomic_DNA"/>
</dbReference>
<dbReference type="InterPro" id="IPR028889">
    <property type="entry name" value="USP"/>
</dbReference>
<dbReference type="Gene3D" id="3.90.70.10">
    <property type="entry name" value="Cysteine proteinases"/>
    <property type="match status" value="1"/>
</dbReference>
<accession>A0AAN5CE52</accession>
<dbReference type="Proteomes" id="UP001328107">
    <property type="component" value="Unassembled WGS sequence"/>
</dbReference>
<proteinExistence type="predicted"/>
<dbReference type="GO" id="GO:0004843">
    <property type="term" value="F:cysteine-type deubiquitinase activity"/>
    <property type="evidence" value="ECO:0007669"/>
    <property type="project" value="InterPro"/>
</dbReference>
<dbReference type="GO" id="GO:0016579">
    <property type="term" value="P:protein deubiquitination"/>
    <property type="evidence" value="ECO:0007669"/>
    <property type="project" value="InterPro"/>
</dbReference>
<feature type="non-terminal residue" evidence="2">
    <location>
        <position position="75"/>
    </location>
</feature>
<evidence type="ECO:0000313" key="3">
    <source>
        <dbReference type="Proteomes" id="UP001328107"/>
    </source>
</evidence>
<gene>
    <name evidence="2" type="ORF">PMAYCL1PPCAC_10472</name>
</gene>
<evidence type="ECO:0000313" key="2">
    <source>
        <dbReference type="EMBL" id="GMR40277.1"/>
    </source>
</evidence>
<organism evidence="2 3">
    <name type="scientific">Pristionchus mayeri</name>
    <dbReference type="NCBI Taxonomy" id="1317129"/>
    <lineage>
        <taxon>Eukaryota</taxon>
        <taxon>Metazoa</taxon>
        <taxon>Ecdysozoa</taxon>
        <taxon>Nematoda</taxon>
        <taxon>Chromadorea</taxon>
        <taxon>Rhabditida</taxon>
        <taxon>Rhabditina</taxon>
        <taxon>Diplogasteromorpha</taxon>
        <taxon>Diplogasteroidea</taxon>
        <taxon>Neodiplogasteridae</taxon>
        <taxon>Pristionchus</taxon>
    </lineage>
</organism>
<keyword evidence="3" id="KW-1185">Reference proteome</keyword>
<feature type="domain" description="USP" evidence="1">
    <location>
        <begin position="1"/>
        <end position="75"/>
    </location>
</feature>
<dbReference type="InterPro" id="IPR001394">
    <property type="entry name" value="Peptidase_C19_UCH"/>
</dbReference>
<evidence type="ECO:0000259" key="1">
    <source>
        <dbReference type="PROSITE" id="PS50235"/>
    </source>
</evidence>
<name>A0AAN5CE52_9BILA</name>
<dbReference type="InterPro" id="IPR038765">
    <property type="entry name" value="Papain-like_cys_pep_sf"/>
</dbReference>
<dbReference type="Pfam" id="PF00443">
    <property type="entry name" value="UCH"/>
    <property type="match status" value="1"/>
</dbReference>
<protein>
    <recommendedName>
        <fullName evidence="1">USP domain-containing protein</fullName>
    </recommendedName>
</protein>
<dbReference type="CDD" id="cd02257">
    <property type="entry name" value="Peptidase_C19"/>
    <property type="match status" value="1"/>
</dbReference>
<comment type="caution">
    <text evidence="2">The sequence shown here is derived from an EMBL/GenBank/DDBJ whole genome shotgun (WGS) entry which is preliminary data.</text>
</comment>
<dbReference type="SUPFAM" id="SSF54001">
    <property type="entry name" value="Cysteine proteinases"/>
    <property type="match status" value="1"/>
</dbReference>
<dbReference type="PROSITE" id="PS50235">
    <property type="entry name" value="USP_3"/>
    <property type="match status" value="1"/>
</dbReference>
<reference evidence="3" key="1">
    <citation type="submission" date="2022-10" db="EMBL/GenBank/DDBJ databases">
        <title>Genome assembly of Pristionchus species.</title>
        <authorList>
            <person name="Yoshida K."/>
            <person name="Sommer R.J."/>
        </authorList>
    </citation>
    <scope>NUCLEOTIDE SEQUENCE [LARGE SCALE GENOMIC DNA]</scope>
    <source>
        <strain evidence="3">RS5460</strain>
    </source>
</reference>